<evidence type="ECO:0000313" key="1">
    <source>
        <dbReference type="EMBL" id="EYU33774.1"/>
    </source>
</evidence>
<dbReference type="AlphaFoldDB" id="A0A022R1C8"/>
<sequence>MISFVAFSNSKLPAPTNDRVVYVFNRSCVGQITKTRSCVGADQAVIRAIFFLWVLYAHNPLVVLTFCT</sequence>
<proteinExistence type="predicted"/>
<evidence type="ECO:0000313" key="2">
    <source>
        <dbReference type="Proteomes" id="UP000030748"/>
    </source>
</evidence>
<gene>
    <name evidence="1" type="ORF">MIMGU_mgv1a017540mg</name>
</gene>
<dbReference type="EMBL" id="KI630752">
    <property type="protein sequence ID" value="EYU33774.1"/>
    <property type="molecule type" value="Genomic_DNA"/>
</dbReference>
<protein>
    <submittedName>
        <fullName evidence="1">Uncharacterized protein</fullName>
    </submittedName>
</protein>
<organism evidence="1 2">
    <name type="scientific">Erythranthe guttata</name>
    <name type="common">Yellow monkey flower</name>
    <name type="synonym">Mimulus guttatus</name>
    <dbReference type="NCBI Taxonomy" id="4155"/>
    <lineage>
        <taxon>Eukaryota</taxon>
        <taxon>Viridiplantae</taxon>
        <taxon>Streptophyta</taxon>
        <taxon>Embryophyta</taxon>
        <taxon>Tracheophyta</taxon>
        <taxon>Spermatophyta</taxon>
        <taxon>Magnoliopsida</taxon>
        <taxon>eudicotyledons</taxon>
        <taxon>Gunneridae</taxon>
        <taxon>Pentapetalae</taxon>
        <taxon>asterids</taxon>
        <taxon>lamiids</taxon>
        <taxon>Lamiales</taxon>
        <taxon>Phrymaceae</taxon>
        <taxon>Erythranthe</taxon>
    </lineage>
</organism>
<reference evidence="1 2" key="1">
    <citation type="journal article" date="2013" name="Proc. Natl. Acad. Sci. U.S.A.">
        <title>Fine-scale variation in meiotic recombination in Mimulus inferred from population shotgun sequencing.</title>
        <authorList>
            <person name="Hellsten U."/>
            <person name="Wright K.M."/>
            <person name="Jenkins J."/>
            <person name="Shu S."/>
            <person name="Yuan Y."/>
            <person name="Wessler S.R."/>
            <person name="Schmutz J."/>
            <person name="Willis J.H."/>
            <person name="Rokhsar D.S."/>
        </authorList>
    </citation>
    <scope>NUCLEOTIDE SEQUENCE [LARGE SCALE GENOMIC DNA]</scope>
    <source>
        <strain evidence="2">cv. DUN x IM62</strain>
    </source>
</reference>
<name>A0A022R1C8_ERYGU</name>
<accession>A0A022R1C8</accession>
<keyword evidence="2" id="KW-1185">Reference proteome</keyword>
<dbReference type="Proteomes" id="UP000030748">
    <property type="component" value="Unassembled WGS sequence"/>
</dbReference>